<dbReference type="OrthoDB" id="4320373at2"/>
<feature type="region of interest" description="Disordered" evidence="1">
    <location>
        <begin position="174"/>
        <end position="220"/>
    </location>
</feature>
<dbReference type="SUPFAM" id="SSF117916">
    <property type="entry name" value="Fe-S cluster assembly (FSCA) domain-like"/>
    <property type="match status" value="1"/>
</dbReference>
<dbReference type="Proteomes" id="UP000319825">
    <property type="component" value="Unassembled WGS sequence"/>
</dbReference>
<keyword evidence="3" id="KW-1185">Reference proteome</keyword>
<name>A0A562IGH7_MICOL</name>
<dbReference type="RefSeq" id="WP_145776467.1">
    <property type="nucleotide sequence ID" value="NZ_BAAATQ010000123.1"/>
</dbReference>
<accession>A0A562IGH7</accession>
<gene>
    <name evidence="2" type="ORF">JD77_05118</name>
</gene>
<sequence length="220" mass="22683">MAERPETPRLDDAAVEPRLARLDALLGQLEQVPGRTAELALEAVETLTEVYGEALARVTDLAAGTPALDGLTGDELLRHLLLLHGVHPDPVRRRVARAVDDLRPQLRARGAEITLVAVEDAVATVSLSAGGCGGGGAALRELVREQVWAFAPELSAVDVVAPAPTPALIPVAALRRRPDGTPPEPAAGGHRAPAAEPTAARHPAPAGHRTAGPLALDGAG</sequence>
<protein>
    <submittedName>
        <fullName evidence="2">Fe-S cluster biogenesis protein NfuA</fullName>
    </submittedName>
</protein>
<dbReference type="InterPro" id="IPR034904">
    <property type="entry name" value="FSCA_dom_sf"/>
</dbReference>
<comment type="caution">
    <text evidence="2">The sequence shown here is derived from an EMBL/GenBank/DDBJ whole genome shotgun (WGS) entry which is preliminary data.</text>
</comment>
<dbReference type="EMBL" id="VLKE01000001">
    <property type="protein sequence ID" value="TWH70097.1"/>
    <property type="molecule type" value="Genomic_DNA"/>
</dbReference>
<proteinExistence type="predicted"/>
<evidence type="ECO:0000256" key="1">
    <source>
        <dbReference type="SAM" id="MobiDB-lite"/>
    </source>
</evidence>
<reference evidence="2 3" key="1">
    <citation type="submission" date="2019-07" db="EMBL/GenBank/DDBJ databases">
        <title>R&amp;d 2014.</title>
        <authorList>
            <person name="Klenk H.-P."/>
        </authorList>
    </citation>
    <scope>NUCLEOTIDE SEQUENCE [LARGE SCALE GENOMIC DNA]</scope>
    <source>
        <strain evidence="2 3">DSM 43868</strain>
    </source>
</reference>
<dbReference type="AlphaFoldDB" id="A0A562IGH7"/>
<organism evidence="2 3">
    <name type="scientific">Micromonospora olivasterospora</name>
    <dbReference type="NCBI Taxonomy" id="1880"/>
    <lineage>
        <taxon>Bacteria</taxon>
        <taxon>Bacillati</taxon>
        <taxon>Actinomycetota</taxon>
        <taxon>Actinomycetes</taxon>
        <taxon>Micromonosporales</taxon>
        <taxon>Micromonosporaceae</taxon>
        <taxon>Micromonospora</taxon>
    </lineage>
</organism>
<dbReference type="Gene3D" id="3.30.300.130">
    <property type="entry name" value="Fe-S cluster assembly (FSCA)"/>
    <property type="match status" value="1"/>
</dbReference>
<evidence type="ECO:0000313" key="3">
    <source>
        <dbReference type="Proteomes" id="UP000319825"/>
    </source>
</evidence>
<evidence type="ECO:0000313" key="2">
    <source>
        <dbReference type="EMBL" id="TWH70097.1"/>
    </source>
</evidence>